<dbReference type="KEGG" id="mff:MFFC18_38250"/>
<name>A0A5B9P7Y8_9BACT</name>
<evidence type="ECO:0000313" key="4">
    <source>
        <dbReference type="EMBL" id="QEG23920.1"/>
    </source>
</evidence>
<dbReference type="KEGG" id="mff:MFFC18_27690"/>
<dbReference type="AlphaFoldDB" id="A0A5B9P7Y8"/>
<gene>
    <name evidence="2" type="ORF">MFFC18_05770</name>
    <name evidence="3" type="ORF">MFFC18_27690</name>
    <name evidence="4" type="ORF">MFFC18_38250</name>
</gene>
<reference evidence="2 5" key="1">
    <citation type="submission" date="2019-08" db="EMBL/GenBank/DDBJ databases">
        <title>Deep-cultivation of Planctomycetes and their phenomic and genomic characterization uncovers novel biology.</title>
        <authorList>
            <person name="Wiegand S."/>
            <person name="Jogler M."/>
            <person name="Boedeker C."/>
            <person name="Pinto D."/>
            <person name="Vollmers J."/>
            <person name="Rivas-Marin E."/>
            <person name="Kohn T."/>
            <person name="Peeters S.H."/>
            <person name="Heuer A."/>
            <person name="Rast P."/>
            <person name="Oberbeckmann S."/>
            <person name="Bunk B."/>
            <person name="Jeske O."/>
            <person name="Meyerdierks A."/>
            <person name="Storesund J.E."/>
            <person name="Kallscheuer N."/>
            <person name="Luecker S."/>
            <person name="Lage O.M."/>
            <person name="Pohl T."/>
            <person name="Merkel B.J."/>
            <person name="Hornburger P."/>
            <person name="Mueller R.-W."/>
            <person name="Bruemmer F."/>
            <person name="Labrenz M."/>
            <person name="Spormann A.M."/>
            <person name="Op den Camp H."/>
            <person name="Overmann J."/>
            <person name="Amann R."/>
            <person name="Jetten M.S.M."/>
            <person name="Mascher T."/>
            <person name="Medema M.H."/>
            <person name="Devos D.P."/>
            <person name="Kaster A.-K."/>
            <person name="Ovreas L."/>
            <person name="Rohde M."/>
            <person name="Galperin M.Y."/>
            <person name="Jogler C."/>
        </authorList>
    </citation>
    <scope>NUCLEOTIDE SEQUENCE [LARGE SCALE GENOMIC DNA]</scope>
    <source>
        <strain evidence="2 5">FC18</strain>
    </source>
</reference>
<dbReference type="Proteomes" id="UP000322214">
    <property type="component" value="Chromosome"/>
</dbReference>
<dbReference type="EMBL" id="CP042912">
    <property type="protein sequence ID" value="QEG23920.1"/>
    <property type="molecule type" value="Genomic_DNA"/>
</dbReference>
<dbReference type="Gene3D" id="3.30.420.10">
    <property type="entry name" value="Ribonuclease H-like superfamily/Ribonuclease H"/>
    <property type="match status" value="1"/>
</dbReference>
<protein>
    <recommendedName>
        <fullName evidence="1">Tc1-like transposase DDE domain-containing protein</fullName>
    </recommendedName>
</protein>
<dbReference type="InterPro" id="IPR047655">
    <property type="entry name" value="Transpos_IS630-like"/>
</dbReference>
<dbReference type="KEGG" id="mff:MFFC18_05770"/>
<proteinExistence type="predicted"/>
<evidence type="ECO:0000313" key="5">
    <source>
        <dbReference type="Proteomes" id="UP000322214"/>
    </source>
</evidence>
<dbReference type="EMBL" id="CP042912">
    <property type="protein sequence ID" value="QEG22881.1"/>
    <property type="molecule type" value="Genomic_DNA"/>
</dbReference>
<dbReference type="InterPro" id="IPR036397">
    <property type="entry name" value="RNaseH_sf"/>
</dbReference>
<dbReference type="NCBIfam" id="NF033545">
    <property type="entry name" value="transpos_IS630"/>
    <property type="match status" value="1"/>
</dbReference>
<evidence type="ECO:0000313" key="2">
    <source>
        <dbReference type="EMBL" id="QEG20726.1"/>
    </source>
</evidence>
<evidence type="ECO:0000259" key="1">
    <source>
        <dbReference type="Pfam" id="PF13358"/>
    </source>
</evidence>
<feature type="domain" description="Tc1-like transposase DDE" evidence="1">
    <location>
        <begin position="30"/>
        <end position="181"/>
    </location>
</feature>
<dbReference type="InterPro" id="IPR038717">
    <property type="entry name" value="Tc1-like_DDE_dom"/>
</dbReference>
<dbReference type="EMBL" id="CP042912">
    <property type="protein sequence ID" value="QEG20726.1"/>
    <property type="molecule type" value="Genomic_DNA"/>
</dbReference>
<keyword evidence="5" id="KW-1185">Reference proteome</keyword>
<dbReference type="Pfam" id="PF13358">
    <property type="entry name" value="DDE_3"/>
    <property type="match status" value="1"/>
</dbReference>
<organism evidence="2 5">
    <name type="scientific">Mariniblastus fucicola</name>
    <dbReference type="NCBI Taxonomy" id="980251"/>
    <lineage>
        <taxon>Bacteria</taxon>
        <taxon>Pseudomonadati</taxon>
        <taxon>Planctomycetota</taxon>
        <taxon>Planctomycetia</taxon>
        <taxon>Pirellulales</taxon>
        <taxon>Pirellulaceae</taxon>
        <taxon>Mariniblastus</taxon>
    </lineage>
</organism>
<dbReference type="GO" id="GO:0003676">
    <property type="term" value="F:nucleic acid binding"/>
    <property type="evidence" value="ECO:0007669"/>
    <property type="project" value="InterPro"/>
</dbReference>
<accession>A0A5B9P7Y8</accession>
<dbReference type="STRING" id="980251.GCA_001642875_05119"/>
<sequence>MIPPEKNAEFVAAMEDVLEVYQRPYDAKRPVVCLDETSKQLVGETRTPIPAKPGTPAREDYEYKRNGVANLFMLFEPLAGWRHVEVTDRRTKVDFAHVVKKLVDELDPDAEKIVLVMDNLNTHKPGSLYEAFEPQEARRLIEKLEIHYTPKHGSWLNMAETELASLAKQCLNRRIPTKKTLEKQVAAWNRGRNESEATVDWQFKTDDARIKLKKLYPSIQL</sequence>
<evidence type="ECO:0000313" key="3">
    <source>
        <dbReference type="EMBL" id="QEG22881.1"/>
    </source>
</evidence>